<evidence type="ECO:0000256" key="2">
    <source>
        <dbReference type="ARBA" id="ARBA00023242"/>
    </source>
</evidence>
<gene>
    <name evidence="5" type="ORF">R9X50_00556600</name>
</gene>
<keyword evidence="2" id="KW-0539">Nucleus</keyword>
<dbReference type="GO" id="GO:0008270">
    <property type="term" value="F:zinc ion binding"/>
    <property type="evidence" value="ECO:0007669"/>
    <property type="project" value="InterPro"/>
</dbReference>
<dbReference type="EMBL" id="CP138587">
    <property type="protein sequence ID" value="WPH02700.1"/>
    <property type="molecule type" value="Genomic_DNA"/>
</dbReference>
<dbReference type="Pfam" id="PF11951">
    <property type="entry name" value="Fungal_trans_2"/>
    <property type="match status" value="1"/>
</dbReference>
<dbReference type="GO" id="GO:0045944">
    <property type="term" value="P:positive regulation of transcription by RNA polymerase II"/>
    <property type="evidence" value="ECO:0007669"/>
    <property type="project" value="TreeGrafter"/>
</dbReference>
<name>A0AAQ3RBM5_9PEZI</name>
<dbReference type="SUPFAM" id="SSF57701">
    <property type="entry name" value="Zn2/Cys6 DNA-binding domain"/>
    <property type="match status" value="1"/>
</dbReference>
<dbReference type="SMART" id="SM00066">
    <property type="entry name" value="GAL4"/>
    <property type="match status" value="1"/>
</dbReference>
<feature type="domain" description="Zn(2)-C6 fungal-type" evidence="4">
    <location>
        <begin position="42"/>
        <end position="72"/>
    </location>
</feature>
<proteinExistence type="predicted"/>
<dbReference type="Proteomes" id="UP001303373">
    <property type="component" value="Chromosome 8"/>
</dbReference>
<sequence length="641" mass="71708">MPSSHRWAQTATPQSIAGRGHRSVPRAKKSLNPKPKTRSRAGCWPCRARKIKCGEEKSSCNNCTNAGKACNYTVRLNWEGRTRKTNAESDETRIVGSSGDLLSHPEPSNSLISSRGVEFGIQCQHLNQTHPECALSQRPPLQSENVEEEWQSSGSQIYGYDLGLEDHDIPQNDDMSAIAPEMSVIERDRLCRDNGLKRTTNCPMALEPGGYYSTTVPVRISHTLQPIPKELLNNPMNLLYFHHFINHTARLMTSHDCPENVFRSVLPQMALHSPPLMHLILIYSACHRARILNHPEPKYRISTWMSDVLPSLREALSNPSFLDTSDPQDPSLIAPLLTALMFASLEIISPAIFPLLISWRVHLQTARQLIMVKGGLSRLARQPDGSRNRAVLLVSRWFAYLDVMGALSGGIGAELLLGAYDDDGGGLWLVNRENEEELYGVDCALGFSGRCLPLLARVAELAGQCDQMRIDAATGKIVPDWKPHENIRQRAESLIQEICDSANMQLGCTHTSQRSSLREDESMMGQIYSTNKIYHWAAIIVIAKRVLAQLPDAPIVQEMVQRIILHLKGQQFGRPMGWCPVFPVFVAGCEAVTADDQALFDRCISQIQRYGLHHVDASPIMHKVWETGDPWETMIEHQFLA</sequence>
<dbReference type="PANTHER" id="PTHR37534:SF43">
    <property type="entry name" value="FINGER DOMAIN PROTEIN, PUTATIVE (AFU_ORTHOLOGUE AFUA_1G01850)-RELATED"/>
    <property type="match status" value="1"/>
</dbReference>
<feature type="compositionally biased region" description="Polar residues" evidence="3">
    <location>
        <begin position="1"/>
        <end position="15"/>
    </location>
</feature>
<dbReference type="InterPro" id="IPR021858">
    <property type="entry name" value="Fun_TF"/>
</dbReference>
<feature type="compositionally biased region" description="Basic and acidic residues" evidence="3">
    <location>
        <begin position="83"/>
        <end position="93"/>
    </location>
</feature>
<evidence type="ECO:0000256" key="1">
    <source>
        <dbReference type="ARBA" id="ARBA00004123"/>
    </source>
</evidence>
<evidence type="ECO:0000313" key="6">
    <source>
        <dbReference type="Proteomes" id="UP001303373"/>
    </source>
</evidence>
<accession>A0AAQ3RBM5</accession>
<dbReference type="PANTHER" id="PTHR37534">
    <property type="entry name" value="TRANSCRIPTIONAL ACTIVATOR PROTEIN UGA3"/>
    <property type="match status" value="1"/>
</dbReference>
<protein>
    <submittedName>
        <fullName evidence="5">Fungal-specific transcription factor domain-containing protein</fullName>
    </submittedName>
</protein>
<dbReference type="InterPro" id="IPR036864">
    <property type="entry name" value="Zn2-C6_fun-type_DNA-bd_sf"/>
</dbReference>
<dbReference type="GO" id="GO:0000976">
    <property type="term" value="F:transcription cis-regulatory region binding"/>
    <property type="evidence" value="ECO:0007669"/>
    <property type="project" value="TreeGrafter"/>
</dbReference>
<evidence type="ECO:0000313" key="5">
    <source>
        <dbReference type="EMBL" id="WPH02700.1"/>
    </source>
</evidence>
<feature type="region of interest" description="Disordered" evidence="3">
    <location>
        <begin position="83"/>
        <end position="106"/>
    </location>
</feature>
<dbReference type="GO" id="GO:0000981">
    <property type="term" value="F:DNA-binding transcription factor activity, RNA polymerase II-specific"/>
    <property type="evidence" value="ECO:0007669"/>
    <property type="project" value="InterPro"/>
</dbReference>
<feature type="region of interest" description="Disordered" evidence="3">
    <location>
        <begin position="1"/>
        <end position="41"/>
    </location>
</feature>
<dbReference type="Pfam" id="PF00172">
    <property type="entry name" value="Zn_clus"/>
    <property type="match status" value="1"/>
</dbReference>
<dbReference type="Gene3D" id="4.10.240.10">
    <property type="entry name" value="Zn(2)-C6 fungal-type DNA-binding domain"/>
    <property type="match status" value="1"/>
</dbReference>
<evidence type="ECO:0000256" key="3">
    <source>
        <dbReference type="SAM" id="MobiDB-lite"/>
    </source>
</evidence>
<dbReference type="GO" id="GO:0005634">
    <property type="term" value="C:nucleus"/>
    <property type="evidence" value="ECO:0007669"/>
    <property type="project" value="UniProtKB-SubCell"/>
</dbReference>
<dbReference type="AlphaFoldDB" id="A0AAQ3RBM5"/>
<keyword evidence="6" id="KW-1185">Reference proteome</keyword>
<comment type="subcellular location">
    <subcellularLocation>
        <location evidence="1">Nucleus</location>
    </subcellularLocation>
</comment>
<organism evidence="5 6">
    <name type="scientific">Acrodontium crateriforme</name>
    <dbReference type="NCBI Taxonomy" id="150365"/>
    <lineage>
        <taxon>Eukaryota</taxon>
        <taxon>Fungi</taxon>
        <taxon>Dikarya</taxon>
        <taxon>Ascomycota</taxon>
        <taxon>Pezizomycotina</taxon>
        <taxon>Dothideomycetes</taxon>
        <taxon>Dothideomycetidae</taxon>
        <taxon>Mycosphaerellales</taxon>
        <taxon>Teratosphaeriaceae</taxon>
        <taxon>Acrodontium</taxon>
    </lineage>
</organism>
<dbReference type="PROSITE" id="PS50048">
    <property type="entry name" value="ZN2_CY6_FUNGAL_2"/>
    <property type="match status" value="1"/>
</dbReference>
<dbReference type="CDD" id="cd00067">
    <property type="entry name" value="GAL4"/>
    <property type="match status" value="1"/>
</dbReference>
<feature type="compositionally biased region" description="Basic residues" evidence="3">
    <location>
        <begin position="19"/>
        <end position="39"/>
    </location>
</feature>
<dbReference type="PROSITE" id="PS00463">
    <property type="entry name" value="ZN2_CY6_FUNGAL_1"/>
    <property type="match status" value="1"/>
</dbReference>
<dbReference type="InterPro" id="IPR001138">
    <property type="entry name" value="Zn2Cys6_DnaBD"/>
</dbReference>
<reference evidence="5 6" key="1">
    <citation type="submission" date="2023-11" db="EMBL/GenBank/DDBJ databases">
        <title>An acidophilic fungus is an integral part of prey digestion in a carnivorous sundew plant.</title>
        <authorList>
            <person name="Tsai I.J."/>
        </authorList>
    </citation>
    <scope>NUCLEOTIDE SEQUENCE [LARGE SCALE GENOMIC DNA]</scope>
    <source>
        <strain evidence="5">169a</strain>
    </source>
</reference>
<evidence type="ECO:0000259" key="4">
    <source>
        <dbReference type="PROSITE" id="PS50048"/>
    </source>
</evidence>